<organism evidence="2 3">
    <name type="scientific">Candidatus Limadaptatus stercoripullorum</name>
    <dbReference type="NCBI Taxonomy" id="2840846"/>
    <lineage>
        <taxon>Bacteria</taxon>
        <taxon>Bacillati</taxon>
        <taxon>Bacillota</taxon>
        <taxon>Clostridia</taxon>
        <taxon>Eubacteriales</taxon>
        <taxon>Candidatus Limadaptatus</taxon>
    </lineage>
</organism>
<sequence>MLSYQTDSPIRVRDKKETAVWITLICVMAVLLCIAILMPRLFVPGGIFGPPEGGAWWAYGETEPIGVYVIGKGIVRFVSDTQWEMEVMDDCMYGLMSEGSAETKGGRMWCTGEYEFVGEPGEGVLKMRIVPEMPYLENGAILNPANVRICGANGGIVLNGEWVEYTPDETGVYNIKIAMHSSQAEGSISSEQGTINFYFLAPNADDGPGYYYADEQAYLDSLSAV</sequence>
<comment type="caution">
    <text evidence="2">The sequence shown here is derived from an EMBL/GenBank/DDBJ whole genome shotgun (WGS) entry which is preliminary data.</text>
</comment>
<proteinExistence type="predicted"/>
<evidence type="ECO:0000256" key="1">
    <source>
        <dbReference type="SAM" id="Phobius"/>
    </source>
</evidence>
<keyword evidence="1" id="KW-1133">Transmembrane helix</keyword>
<feature type="transmembrane region" description="Helical" evidence="1">
    <location>
        <begin position="20"/>
        <end position="38"/>
    </location>
</feature>
<protein>
    <submittedName>
        <fullName evidence="2">Uncharacterized protein</fullName>
    </submittedName>
</protein>
<accession>A0A9D1SW45</accession>
<name>A0A9D1SW45_9FIRM</name>
<keyword evidence="1" id="KW-0812">Transmembrane</keyword>
<reference evidence="2" key="1">
    <citation type="submission" date="2020-10" db="EMBL/GenBank/DDBJ databases">
        <authorList>
            <person name="Gilroy R."/>
        </authorList>
    </citation>
    <scope>NUCLEOTIDE SEQUENCE</scope>
    <source>
        <strain evidence="2">10406</strain>
    </source>
</reference>
<evidence type="ECO:0000313" key="2">
    <source>
        <dbReference type="EMBL" id="HIU99287.1"/>
    </source>
</evidence>
<dbReference type="Proteomes" id="UP000886857">
    <property type="component" value="Unassembled WGS sequence"/>
</dbReference>
<reference evidence="2" key="2">
    <citation type="journal article" date="2021" name="PeerJ">
        <title>Extensive microbial diversity within the chicken gut microbiome revealed by metagenomics and culture.</title>
        <authorList>
            <person name="Gilroy R."/>
            <person name="Ravi A."/>
            <person name="Getino M."/>
            <person name="Pursley I."/>
            <person name="Horton D.L."/>
            <person name="Alikhan N.F."/>
            <person name="Baker D."/>
            <person name="Gharbi K."/>
            <person name="Hall N."/>
            <person name="Watson M."/>
            <person name="Adriaenssens E.M."/>
            <person name="Foster-Nyarko E."/>
            <person name="Jarju S."/>
            <person name="Secka A."/>
            <person name="Antonio M."/>
            <person name="Oren A."/>
            <person name="Chaudhuri R.R."/>
            <person name="La Ragione R."/>
            <person name="Hildebrand F."/>
            <person name="Pallen M.J."/>
        </authorList>
    </citation>
    <scope>NUCLEOTIDE SEQUENCE</scope>
    <source>
        <strain evidence="2">10406</strain>
    </source>
</reference>
<gene>
    <name evidence="2" type="ORF">IAC73_05550</name>
</gene>
<dbReference type="EMBL" id="DVOE01000085">
    <property type="protein sequence ID" value="HIU99287.1"/>
    <property type="molecule type" value="Genomic_DNA"/>
</dbReference>
<keyword evidence="1" id="KW-0472">Membrane</keyword>
<evidence type="ECO:0000313" key="3">
    <source>
        <dbReference type="Proteomes" id="UP000886857"/>
    </source>
</evidence>
<dbReference type="AlphaFoldDB" id="A0A9D1SW45"/>